<feature type="signal peptide" evidence="7">
    <location>
        <begin position="1"/>
        <end position="28"/>
    </location>
</feature>
<dbReference type="GO" id="GO:0008889">
    <property type="term" value="F:glycerophosphodiester phosphodiesterase activity"/>
    <property type="evidence" value="ECO:0007669"/>
    <property type="project" value="UniProtKB-EC"/>
</dbReference>
<gene>
    <name evidence="9" type="primary">glpQ</name>
    <name evidence="9" type="ORF">QTP81_05385</name>
</gene>
<feature type="domain" description="GP-PDE" evidence="8">
    <location>
        <begin position="33"/>
        <end position="334"/>
    </location>
</feature>
<sequence>MQYFFKAQIATLMCLLLIGLAPHFTVDAKTDSPITIAHRGASGYLPEHTLAAAVLAYNQGADYIEQDLVMTKDDHLIVLHDVHLDTTTNVKEIFPQRAREDGRYYAIDFTLQEIRALSVHERRDIAGKVVYPTRYSGNASFKVATFREHIEVITTLNRIHQRTVGLYPEIKAPAWHRQQGKDIAAATLTMLREYGLDNPSAKVFLQCFDFDETKRLRNQLGAKVKLVQLIGENDWQESATDYDYLKTAEGLTEVAKVAQGIGPWYAQLIDLATMLPTGLVENAHQHGLVVHPYTFRADQLPYELSAQQTLHVLFEQLAVDGLFTDHTDVVVNFLTP</sequence>
<dbReference type="PROSITE" id="PS51704">
    <property type="entry name" value="GP_PDE"/>
    <property type="match status" value="1"/>
</dbReference>
<name>A0ABT7SV36_9ALTE</name>
<evidence type="ECO:0000256" key="7">
    <source>
        <dbReference type="SAM" id="SignalP"/>
    </source>
</evidence>
<evidence type="ECO:0000256" key="3">
    <source>
        <dbReference type="ARBA" id="ARBA00022729"/>
    </source>
</evidence>
<organism evidence="9 10">
    <name type="scientific">Alteromonas arenosi</name>
    <dbReference type="NCBI Taxonomy" id="3055817"/>
    <lineage>
        <taxon>Bacteria</taxon>
        <taxon>Pseudomonadati</taxon>
        <taxon>Pseudomonadota</taxon>
        <taxon>Gammaproteobacteria</taxon>
        <taxon>Alteromonadales</taxon>
        <taxon>Alteromonadaceae</taxon>
        <taxon>Alteromonas/Salinimonas group</taxon>
        <taxon>Alteromonas</taxon>
    </lineage>
</organism>
<comment type="catalytic activity">
    <reaction evidence="6">
        <text>a sn-glycero-3-phosphodiester + H2O = an alcohol + sn-glycerol 3-phosphate + H(+)</text>
        <dbReference type="Rhea" id="RHEA:12969"/>
        <dbReference type="ChEBI" id="CHEBI:15377"/>
        <dbReference type="ChEBI" id="CHEBI:15378"/>
        <dbReference type="ChEBI" id="CHEBI:30879"/>
        <dbReference type="ChEBI" id="CHEBI:57597"/>
        <dbReference type="ChEBI" id="CHEBI:83408"/>
        <dbReference type="EC" id="3.1.4.46"/>
    </reaction>
</comment>
<feature type="chain" id="PRO_5047295854" description="glycerophosphodiester phosphodiesterase" evidence="7">
    <location>
        <begin position="29"/>
        <end position="336"/>
    </location>
</feature>
<keyword evidence="4" id="KW-0319">Glycerol metabolism</keyword>
<dbReference type="PANTHER" id="PTHR43620">
    <property type="entry name" value="GLYCEROPHOSPHORYL DIESTER PHOSPHODIESTERASE"/>
    <property type="match status" value="1"/>
</dbReference>
<dbReference type="SUPFAM" id="SSF51695">
    <property type="entry name" value="PLC-like phosphodiesterases"/>
    <property type="match status" value="1"/>
</dbReference>
<dbReference type="EMBL" id="JAUCBP010000006">
    <property type="protein sequence ID" value="MDM7860025.1"/>
    <property type="molecule type" value="Genomic_DNA"/>
</dbReference>
<evidence type="ECO:0000259" key="8">
    <source>
        <dbReference type="PROSITE" id="PS51704"/>
    </source>
</evidence>
<accession>A0ABT7SV36</accession>
<evidence type="ECO:0000256" key="2">
    <source>
        <dbReference type="ARBA" id="ARBA00012247"/>
    </source>
</evidence>
<dbReference type="Proteomes" id="UP001234343">
    <property type="component" value="Unassembled WGS sequence"/>
</dbReference>
<dbReference type="NCBIfam" id="NF008354">
    <property type="entry name" value="PRK11143.1"/>
    <property type="match status" value="1"/>
</dbReference>
<dbReference type="RefSeq" id="WP_289364239.1">
    <property type="nucleotide sequence ID" value="NZ_JAUCBP010000006.1"/>
</dbReference>
<keyword evidence="3 7" id="KW-0732">Signal</keyword>
<reference evidence="9 10" key="1">
    <citation type="submission" date="2023-06" db="EMBL/GenBank/DDBJ databases">
        <title>Alteromonas sp. ASW11-36 isolated from intertidal sand.</title>
        <authorList>
            <person name="Li Y."/>
        </authorList>
    </citation>
    <scope>NUCLEOTIDE SEQUENCE [LARGE SCALE GENOMIC DNA]</scope>
    <source>
        <strain evidence="9 10">ASW11-36</strain>
    </source>
</reference>
<evidence type="ECO:0000256" key="6">
    <source>
        <dbReference type="ARBA" id="ARBA00047512"/>
    </source>
</evidence>
<keyword evidence="5 9" id="KW-0378">Hydrolase</keyword>
<dbReference type="PANTHER" id="PTHR43620:SF7">
    <property type="entry name" value="GLYCEROPHOSPHODIESTER PHOSPHODIESTERASE GDPD5-RELATED"/>
    <property type="match status" value="1"/>
</dbReference>
<evidence type="ECO:0000256" key="4">
    <source>
        <dbReference type="ARBA" id="ARBA00022798"/>
    </source>
</evidence>
<comment type="similarity">
    <text evidence="1">Belongs to the glycerophosphoryl diester phosphodiesterase family.</text>
</comment>
<evidence type="ECO:0000256" key="5">
    <source>
        <dbReference type="ARBA" id="ARBA00022801"/>
    </source>
</evidence>
<keyword evidence="10" id="KW-1185">Reference proteome</keyword>
<dbReference type="EC" id="3.1.4.46" evidence="2"/>
<evidence type="ECO:0000313" key="9">
    <source>
        <dbReference type="EMBL" id="MDM7860025.1"/>
    </source>
</evidence>
<comment type="caution">
    <text evidence="9">The sequence shown here is derived from an EMBL/GenBank/DDBJ whole genome shotgun (WGS) entry which is preliminary data.</text>
</comment>
<proteinExistence type="inferred from homology"/>
<protein>
    <recommendedName>
        <fullName evidence="2">glycerophosphodiester phosphodiesterase</fullName>
        <ecNumber evidence="2">3.1.4.46</ecNumber>
    </recommendedName>
</protein>
<dbReference type="Gene3D" id="3.20.20.190">
    <property type="entry name" value="Phosphatidylinositol (PI) phosphodiesterase"/>
    <property type="match status" value="1"/>
</dbReference>
<dbReference type="Pfam" id="PF03009">
    <property type="entry name" value="GDPD"/>
    <property type="match status" value="1"/>
</dbReference>
<dbReference type="InterPro" id="IPR030395">
    <property type="entry name" value="GP_PDE_dom"/>
</dbReference>
<evidence type="ECO:0000256" key="1">
    <source>
        <dbReference type="ARBA" id="ARBA00007277"/>
    </source>
</evidence>
<dbReference type="InterPro" id="IPR017946">
    <property type="entry name" value="PLC-like_Pdiesterase_TIM-brl"/>
</dbReference>
<evidence type="ECO:0000313" key="10">
    <source>
        <dbReference type="Proteomes" id="UP001234343"/>
    </source>
</evidence>